<dbReference type="Proteomes" id="UP000568380">
    <property type="component" value="Unassembled WGS sequence"/>
</dbReference>
<dbReference type="Gene3D" id="3.40.50.300">
    <property type="entry name" value="P-loop containing nucleotide triphosphate hydrolases"/>
    <property type="match status" value="1"/>
</dbReference>
<comment type="caution">
    <text evidence="12">The sequence shown here is derived from an EMBL/GenBank/DDBJ whole genome shotgun (WGS) entry which is preliminary data.</text>
</comment>
<dbReference type="Gene3D" id="2.60.200.20">
    <property type="match status" value="1"/>
</dbReference>
<name>A0A7W8AEH0_9ACTN</name>
<feature type="region of interest" description="Disordered" evidence="9">
    <location>
        <begin position="103"/>
        <end position="132"/>
    </location>
</feature>
<feature type="domain" description="ABC transporter" evidence="11">
    <location>
        <begin position="319"/>
        <end position="562"/>
    </location>
</feature>
<accession>A0A7W8AEH0</accession>
<feature type="transmembrane region" description="Helical" evidence="10">
    <location>
        <begin position="764"/>
        <end position="782"/>
    </location>
</feature>
<dbReference type="InterPro" id="IPR017871">
    <property type="entry name" value="ABC_transporter-like_CS"/>
</dbReference>
<dbReference type="GO" id="GO:0005524">
    <property type="term" value="F:ATP binding"/>
    <property type="evidence" value="ECO:0007669"/>
    <property type="project" value="UniProtKB-KW"/>
</dbReference>
<gene>
    <name evidence="12" type="ORF">HNR40_008816</name>
</gene>
<dbReference type="RefSeq" id="WP_184972278.1">
    <property type="nucleotide sequence ID" value="NZ_JACHIN010000016.1"/>
</dbReference>
<dbReference type="GO" id="GO:0140359">
    <property type="term" value="F:ABC-type transporter activity"/>
    <property type="evidence" value="ECO:0007669"/>
    <property type="project" value="InterPro"/>
</dbReference>
<evidence type="ECO:0000313" key="13">
    <source>
        <dbReference type="Proteomes" id="UP000568380"/>
    </source>
</evidence>
<evidence type="ECO:0000259" key="11">
    <source>
        <dbReference type="PROSITE" id="PS50893"/>
    </source>
</evidence>
<evidence type="ECO:0000256" key="6">
    <source>
        <dbReference type="ARBA" id="ARBA00022840"/>
    </source>
</evidence>
<evidence type="ECO:0000256" key="8">
    <source>
        <dbReference type="ARBA" id="ARBA00023136"/>
    </source>
</evidence>
<dbReference type="SMART" id="SM00382">
    <property type="entry name" value="AAA"/>
    <property type="match status" value="1"/>
</dbReference>
<dbReference type="InterPro" id="IPR003593">
    <property type="entry name" value="AAA+_ATPase"/>
</dbReference>
<dbReference type="PROSITE" id="PS50893">
    <property type="entry name" value="ABC_TRANSPORTER_2"/>
    <property type="match status" value="1"/>
</dbReference>
<dbReference type="InterPro" id="IPR008984">
    <property type="entry name" value="SMAD_FHA_dom_sf"/>
</dbReference>
<keyword evidence="13" id="KW-1185">Reference proteome</keyword>
<keyword evidence="2" id="KW-0813">Transport</keyword>
<evidence type="ECO:0000256" key="5">
    <source>
        <dbReference type="ARBA" id="ARBA00022741"/>
    </source>
</evidence>
<feature type="compositionally biased region" description="Basic and acidic residues" evidence="9">
    <location>
        <begin position="104"/>
        <end position="115"/>
    </location>
</feature>
<evidence type="ECO:0000256" key="3">
    <source>
        <dbReference type="ARBA" id="ARBA00022553"/>
    </source>
</evidence>
<reference evidence="12 13" key="1">
    <citation type="submission" date="2020-08" db="EMBL/GenBank/DDBJ databases">
        <title>Genomic Encyclopedia of Type Strains, Phase IV (KMG-IV): sequencing the most valuable type-strain genomes for metagenomic binning, comparative biology and taxonomic classification.</title>
        <authorList>
            <person name="Goeker M."/>
        </authorList>
    </citation>
    <scope>NUCLEOTIDE SEQUENCE [LARGE SCALE GENOMIC DNA]</scope>
    <source>
        <strain evidence="12 13">DSM 45385</strain>
    </source>
</reference>
<dbReference type="EMBL" id="JACHIN010000016">
    <property type="protein sequence ID" value="MBB5083313.1"/>
    <property type="molecule type" value="Genomic_DNA"/>
</dbReference>
<feature type="transmembrane region" description="Helical" evidence="10">
    <location>
        <begin position="856"/>
        <end position="878"/>
    </location>
</feature>
<keyword evidence="3" id="KW-0597">Phosphoprotein</keyword>
<keyword evidence="4 10" id="KW-0812">Transmembrane</keyword>
<keyword evidence="8 10" id="KW-0472">Membrane</keyword>
<dbReference type="PANTHER" id="PTHR48041:SF139">
    <property type="entry name" value="PROTEIN SCARLET"/>
    <property type="match status" value="1"/>
</dbReference>
<evidence type="ECO:0000256" key="7">
    <source>
        <dbReference type="ARBA" id="ARBA00022989"/>
    </source>
</evidence>
<dbReference type="InterPro" id="IPR013525">
    <property type="entry name" value="ABC2_TM"/>
</dbReference>
<evidence type="ECO:0000313" key="12">
    <source>
        <dbReference type="EMBL" id="MBB5083313.1"/>
    </source>
</evidence>
<feature type="transmembrane region" description="Helical" evidence="10">
    <location>
        <begin position="645"/>
        <end position="667"/>
    </location>
</feature>
<dbReference type="PANTHER" id="PTHR48041">
    <property type="entry name" value="ABC TRANSPORTER G FAMILY MEMBER 28"/>
    <property type="match status" value="1"/>
</dbReference>
<dbReference type="InterPro" id="IPR027417">
    <property type="entry name" value="P-loop_NTPase"/>
</dbReference>
<dbReference type="Pfam" id="PF00005">
    <property type="entry name" value="ABC_tran"/>
    <property type="match status" value="1"/>
</dbReference>
<dbReference type="AlphaFoldDB" id="A0A7W8AEH0"/>
<dbReference type="InterPro" id="IPR000253">
    <property type="entry name" value="FHA_dom"/>
</dbReference>
<dbReference type="CDD" id="cd00060">
    <property type="entry name" value="FHA"/>
    <property type="match status" value="1"/>
</dbReference>
<evidence type="ECO:0000256" key="2">
    <source>
        <dbReference type="ARBA" id="ARBA00022448"/>
    </source>
</evidence>
<dbReference type="GO" id="GO:0016020">
    <property type="term" value="C:membrane"/>
    <property type="evidence" value="ECO:0007669"/>
    <property type="project" value="UniProtKB-SubCell"/>
</dbReference>
<keyword evidence="5" id="KW-0547">Nucleotide-binding</keyword>
<dbReference type="SUPFAM" id="SSF49879">
    <property type="entry name" value="SMAD/FHA domain"/>
    <property type="match status" value="1"/>
</dbReference>
<sequence>MPETMKPLAYDVRTRWSDWWHGLRDGLRQIPDRPKAPRPEPISSPHRDVIIGEAQQVYHQEYIRHQRQIAPLPGQIAEAGSREAAARETSRLADARVAALERPLTAEEERERRPGDTGLDDAAVRERRRRSRARHLAAAREAAARAKTALGAATADRVRAEALREQSLQVASARVRLAERLYGRRLDAYLRSLLRFHPDKAWVADQLRFGGQAPAWVRRAATVAPPAEVEPVRPPAFRIDLGPGENVFGADSAEPYRLGEPYAAPRHFRLARDGEHLRLRDFGRGNGPYIGGGAVREALLAPGDHFDFGEYRYYVLPGLDALDVSRLGERKVVALGLEASTDKYFRIRDMSFVQPESTLLAILGPSGAGKSSLFSALLGELPLSAGELYFEGLSLAGHGPQIRERLGFVPQGTDLLATLTVDQLLRYAYRLRGPGRRAGTRVGEVCRDLKLDERRHYRVSALSGGQQRRVSIAMELLNKPTLLLLDEPTSGLDPGLDHEVMTFLRDYAETHEATVMIVTHAVEHLGQAHQVLVVVKQGRPVFYGPPERVLPDLERERWAALMKDLDVQADAFALRYGSRQADAEARDAAAQIRARGSEAGPGPRVKRRRPPATFTRQWRVLLSRQVALLATRGVRAGSTGPVRMWAVALMPFLVAAGSAALAAWVTGPDGLGKGASGDAVTAISLLTTLAMLSGQALTYSDIVAEMGTITREHRTGVLVTAVLAAKWQVFAAVAILQALIMALVFTWIRPGPAASLWTTPTLDLFLVLAVLSVSAMSLGLLISVSVRKLEQAVLAVTLTSVAQIALNGSTADLSGGGALAVTAALLPDRWGLAAAASLTGLPGKREALWAHTSGQWFFDLFMCAALAVAYSLIAVAVLSARLTPRRGVGWG</sequence>
<keyword evidence="7 10" id="KW-1133">Transmembrane helix</keyword>
<feature type="transmembrane region" description="Helical" evidence="10">
    <location>
        <begin position="789"/>
        <end position="806"/>
    </location>
</feature>
<proteinExistence type="predicted"/>
<comment type="subcellular location">
    <subcellularLocation>
        <location evidence="1">Membrane</location>
        <topology evidence="1">Multi-pass membrane protein</topology>
    </subcellularLocation>
</comment>
<dbReference type="PROSITE" id="PS00211">
    <property type="entry name" value="ABC_TRANSPORTER_1"/>
    <property type="match status" value="1"/>
</dbReference>
<evidence type="ECO:0000256" key="10">
    <source>
        <dbReference type="SAM" id="Phobius"/>
    </source>
</evidence>
<dbReference type="Pfam" id="PF00498">
    <property type="entry name" value="FHA"/>
    <property type="match status" value="1"/>
</dbReference>
<dbReference type="InterPro" id="IPR050352">
    <property type="entry name" value="ABCG_transporters"/>
</dbReference>
<protein>
    <submittedName>
        <fullName evidence="12">ABC-type multidrug transport system ATPase subunit</fullName>
    </submittedName>
</protein>
<dbReference type="Pfam" id="PF01061">
    <property type="entry name" value="ABC2_membrane"/>
    <property type="match status" value="1"/>
</dbReference>
<evidence type="ECO:0000256" key="4">
    <source>
        <dbReference type="ARBA" id="ARBA00022692"/>
    </source>
</evidence>
<feature type="transmembrane region" description="Helical" evidence="10">
    <location>
        <begin position="716"/>
        <end position="744"/>
    </location>
</feature>
<dbReference type="SUPFAM" id="SSF52540">
    <property type="entry name" value="P-loop containing nucleoside triphosphate hydrolases"/>
    <property type="match status" value="1"/>
</dbReference>
<evidence type="ECO:0000256" key="1">
    <source>
        <dbReference type="ARBA" id="ARBA00004141"/>
    </source>
</evidence>
<organism evidence="12 13">
    <name type="scientific">Nonomuraea endophytica</name>
    <dbReference type="NCBI Taxonomy" id="714136"/>
    <lineage>
        <taxon>Bacteria</taxon>
        <taxon>Bacillati</taxon>
        <taxon>Actinomycetota</taxon>
        <taxon>Actinomycetes</taxon>
        <taxon>Streptosporangiales</taxon>
        <taxon>Streptosporangiaceae</taxon>
        <taxon>Nonomuraea</taxon>
    </lineage>
</organism>
<dbReference type="GO" id="GO:0016887">
    <property type="term" value="F:ATP hydrolysis activity"/>
    <property type="evidence" value="ECO:0007669"/>
    <property type="project" value="InterPro"/>
</dbReference>
<dbReference type="InterPro" id="IPR003439">
    <property type="entry name" value="ABC_transporter-like_ATP-bd"/>
</dbReference>
<evidence type="ECO:0000256" key="9">
    <source>
        <dbReference type="SAM" id="MobiDB-lite"/>
    </source>
</evidence>
<keyword evidence="6" id="KW-0067">ATP-binding</keyword>